<dbReference type="AlphaFoldDB" id="A0A5E7P4L7"/>
<dbReference type="RefSeq" id="WP_150785016.1">
    <property type="nucleotide sequence ID" value="NZ_CABVII010000029.1"/>
</dbReference>
<dbReference type="InterPro" id="IPR023562">
    <property type="entry name" value="ClpP/TepA"/>
</dbReference>
<organism evidence="1 2">
    <name type="scientific">Pseudomonas fluorescens</name>
    <dbReference type="NCBI Taxonomy" id="294"/>
    <lineage>
        <taxon>Bacteria</taxon>
        <taxon>Pseudomonadati</taxon>
        <taxon>Pseudomonadota</taxon>
        <taxon>Gammaproteobacteria</taxon>
        <taxon>Pseudomonadales</taxon>
        <taxon>Pseudomonadaceae</taxon>
        <taxon>Pseudomonas</taxon>
    </lineage>
</organism>
<dbReference type="SUPFAM" id="SSF52096">
    <property type="entry name" value="ClpP/crotonase"/>
    <property type="match status" value="1"/>
</dbReference>
<evidence type="ECO:0000313" key="1">
    <source>
        <dbReference type="EMBL" id="VVP43710.1"/>
    </source>
</evidence>
<evidence type="ECO:0000313" key="2">
    <source>
        <dbReference type="Proteomes" id="UP000385207"/>
    </source>
</evidence>
<name>A0A5E7P4L7_PSEFL</name>
<dbReference type="Pfam" id="PF00574">
    <property type="entry name" value="CLP_protease"/>
    <property type="match status" value="1"/>
</dbReference>
<reference evidence="1 2" key="1">
    <citation type="submission" date="2019-09" db="EMBL/GenBank/DDBJ databases">
        <authorList>
            <person name="Chandra G."/>
            <person name="Truman W A."/>
        </authorList>
    </citation>
    <scope>NUCLEOTIDE SEQUENCE [LARGE SCALE GENOMIC DNA]</scope>
    <source>
        <strain evidence="1">PS862</strain>
    </source>
</reference>
<dbReference type="Gene3D" id="3.90.226.10">
    <property type="entry name" value="2-enoyl-CoA Hydratase, Chain A, domain 1"/>
    <property type="match status" value="1"/>
</dbReference>
<dbReference type="Proteomes" id="UP000385207">
    <property type="component" value="Unassembled WGS sequence"/>
</dbReference>
<dbReference type="InterPro" id="IPR029045">
    <property type="entry name" value="ClpP/crotonase-like_dom_sf"/>
</dbReference>
<evidence type="ECO:0008006" key="3">
    <source>
        <dbReference type="Google" id="ProtNLM"/>
    </source>
</evidence>
<dbReference type="OrthoDB" id="6873091at2"/>
<accession>A0A5E7P4L7</accession>
<proteinExistence type="predicted"/>
<dbReference type="EMBL" id="CABVII010000029">
    <property type="protein sequence ID" value="VVP43710.1"/>
    <property type="molecule type" value="Genomic_DNA"/>
</dbReference>
<gene>
    <name evidence="1" type="ORF">PS862_05022</name>
</gene>
<sequence>MKYYASNNVIELESNHYPMNIITKTRSSTQYAIPITGPIGEIYEYAELVRVLVCATEEDEVYIRLSSPGGSLETCDYLCRRMDECEAKITVEIGFACASAASAIALQADEWVIYSSSTMMIHSCSYSPGHGKESDIRGVASFVERVNYEWVDRTYQGFLVEEEFVDVLDNGKDLYFFADDLRERMPLYKAYRKERKAREVEAILQYWKSQHAA</sequence>
<protein>
    <recommendedName>
        <fullName evidence="3">ATP-dependent Clp protease proteolytic subunit</fullName>
    </recommendedName>
</protein>